<name>A0A1X2EY84_9MYCO</name>
<dbReference type="PROSITE" id="PS00163">
    <property type="entry name" value="FUMARATE_LYASES"/>
    <property type="match status" value="1"/>
</dbReference>
<sequence length="429" mass="44643">MPSTDQTPKADQPLYGQQTILALANFTAPGRTFGDVPAFVRNYALVKLAAAQANHSLGVLASAQRDGIIAACEEVAAGHHADQFPSALLLGGGGTTTNMNVNEVIAARASQLAGTEVHPNDHVNASQSTNDTYPTAMALTVLDLVEHPVQALDELARALDDKAAEFDVTPHLGRTCLRDAVTLTAGQSHRAQAAAIRRTCEDLRSATAAMSSVPLGATAIGTGVGAPDGYRELAIGELVSLTGRQLEPAVDPFDALAHLDPYAAVAAAGARAGLTMAKVAADIRLLSSGPAGGLGDLNIPAVQAGSSIMPAKVNPAIPEYVMQLSYRIRGAAHTVEFAVAAGELELNVMEPVIIDALITIFDDLAAAATTFARRCISGISWDGQRREENLSAALDSWVTLAAARGYDAATLRYRNNDLSTSGLNGDRHV</sequence>
<keyword evidence="1 3" id="KW-0456">Lyase</keyword>
<dbReference type="Pfam" id="PF00206">
    <property type="entry name" value="Lyase_1"/>
    <property type="match status" value="1"/>
</dbReference>
<dbReference type="InterPro" id="IPR024083">
    <property type="entry name" value="Fumarase/histidase_N"/>
</dbReference>
<protein>
    <submittedName>
        <fullName evidence="3">Aspartate ammonia-lyase</fullName>
    </submittedName>
</protein>
<dbReference type="GO" id="GO:0005829">
    <property type="term" value="C:cytosol"/>
    <property type="evidence" value="ECO:0007669"/>
    <property type="project" value="TreeGrafter"/>
</dbReference>
<comment type="caution">
    <text evidence="3">The sequence shown here is derived from an EMBL/GenBank/DDBJ whole genome shotgun (WGS) entry which is preliminary data.</text>
</comment>
<dbReference type="PANTHER" id="PTHR42696:SF2">
    <property type="entry name" value="ASPARTATE AMMONIA-LYASE"/>
    <property type="match status" value="1"/>
</dbReference>
<dbReference type="OrthoDB" id="3568348at2"/>
<evidence type="ECO:0000256" key="1">
    <source>
        <dbReference type="ARBA" id="ARBA00023239"/>
    </source>
</evidence>
<evidence type="ECO:0000313" key="4">
    <source>
        <dbReference type="Proteomes" id="UP000193964"/>
    </source>
</evidence>
<accession>A0A1X2EY84</accession>
<dbReference type="InterPro" id="IPR008948">
    <property type="entry name" value="L-Aspartase-like"/>
</dbReference>
<dbReference type="InterPro" id="IPR000362">
    <property type="entry name" value="Fumarate_lyase_fam"/>
</dbReference>
<dbReference type="PANTHER" id="PTHR42696">
    <property type="entry name" value="ASPARTATE AMMONIA-LYASE"/>
    <property type="match status" value="1"/>
</dbReference>
<dbReference type="RefSeq" id="WP_085147530.1">
    <property type="nucleotide sequence ID" value="NZ_JACKUA010000017.1"/>
</dbReference>
<dbReference type="SUPFAM" id="SSF48557">
    <property type="entry name" value="L-aspartase-like"/>
    <property type="match status" value="1"/>
</dbReference>
<dbReference type="GO" id="GO:0008797">
    <property type="term" value="F:aspartate ammonia-lyase activity"/>
    <property type="evidence" value="ECO:0007669"/>
    <property type="project" value="TreeGrafter"/>
</dbReference>
<gene>
    <name evidence="3" type="ORF">AWC31_02960</name>
</gene>
<dbReference type="InterPro" id="IPR020557">
    <property type="entry name" value="Fumarate_lyase_CS"/>
</dbReference>
<feature type="domain" description="Fumarate lyase N-terminal" evidence="2">
    <location>
        <begin position="42"/>
        <end position="330"/>
    </location>
</feature>
<organism evidence="3 4">
    <name type="scientific">Mycolicibacterium wolinskyi</name>
    <dbReference type="NCBI Taxonomy" id="59750"/>
    <lineage>
        <taxon>Bacteria</taxon>
        <taxon>Bacillati</taxon>
        <taxon>Actinomycetota</taxon>
        <taxon>Actinomycetes</taxon>
        <taxon>Mycobacteriales</taxon>
        <taxon>Mycobacteriaceae</taxon>
        <taxon>Mycolicibacterium</taxon>
    </lineage>
</organism>
<dbReference type="InterPro" id="IPR022761">
    <property type="entry name" value="Fumarate_lyase_N"/>
</dbReference>
<reference evidence="3 4" key="1">
    <citation type="submission" date="2016-01" db="EMBL/GenBank/DDBJ databases">
        <title>The new phylogeny of the genus Mycobacterium.</title>
        <authorList>
            <person name="Tarcisio F."/>
            <person name="Conor M."/>
            <person name="Antonella G."/>
            <person name="Elisabetta G."/>
            <person name="Giulia F.S."/>
            <person name="Sara T."/>
            <person name="Anna F."/>
            <person name="Clotilde B."/>
            <person name="Roberto B."/>
            <person name="Veronica D.S."/>
            <person name="Fabio R."/>
            <person name="Monica P."/>
            <person name="Olivier J."/>
            <person name="Enrico T."/>
            <person name="Nicola S."/>
        </authorList>
    </citation>
    <scope>NUCLEOTIDE SEQUENCE [LARGE SCALE GENOMIC DNA]</scope>
    <source>
        <strain evidence="3 4">ATCC 700010</strain>
    </source>
</reference>
<proteinExistence type="predicted"/>
<dbReference type="EMBL" id="LQQA01000031">
    <property type="protein sequence ID" value="ORX11107.1"/>
    <property type="molecule type" value="Genomic_DNA"/>
</dbReference>
<evidence type="ECO:0000313" key="3">
    <source>
        <dbReference type="EMBL" id="ORX11107.1"/>
    </source>
</evidence>
<dbReference type="AlphaFoldDB" id="A0A1X2EY84"/>
<dbReference type="Gene3D" id="1.10.275.10">
    <property type="entry name" value="Fumarase/aspartase (N-terminal domain)"/>
    <property type="match status" value="1"/>
</dbReference>
<dbReference type="Proteomes" id="UP000193964">
    <property type="component" value="Unassembled WGS sequence"/>
</dbReference>
<evidence type="ECO:0000259" key="2">
    <source>
        <dbReference type="Pfam" id="PF00206"/>
    </source>
</evidence>
<dbReference type="Gene3D" id="1.20.200.10">
    <property type="entry name" value="Fumarase/aspartase (Central domain)"/>
    <property type="match status" value="1"/>
</dbReference>
<dbReference type="InterPro" id="IPR051546">
    <property type="entry name" value="Aspartate_Ammonia-Lyase"/>
</dbReference>
<dbReference type="GO" id="GO:0006531">
    <property type="term" value="P:aspartate metabolic process"/>
    <property type="evidence" value="ECO:0007669"/>
    <property type="project" value="TreeGrafter"/>
</dbReference>
<dbReference type="PRINTS" id="PR00149">
    <property type="entry name" value="FUMRATELYASE"/>
</dbReference>